<keyword evidence="2" id="KW-0677">Repeat</keyword>
<comment type="caution">
    <text evidence="10">The sequence shown here is derived from an EMBL/GenBank/DDBJ whole genome shotgun (WGS) entry which is preliminary data.</text>
</comment>
<evidence type="ECO:0000256" key="4">
    <source>
        <dbReference type="ARBA" id="ARBA00023125"/>
    </source>
</evidence>
<protein>
    <submittedName>
        <fullName evidence="10">Uncharacterized protein</fullName>
    </submittedName>
</protein>
<feature type="compositionally biased region" description="Polar residues" evidence="7">
    <location>
        <begin position="211"/>
        <end position="222"/>
    </location>
</feature>
<evidence type="ECO:0000259" key="9">
    <source>
        <dbReference type="PROSITE" id="PS51294"/>
    </source>
</evidence>
<evidence type="ECO:0000256" key="3">
    <source>
        <dbReference type="ARBA" id="ARBA00023015"/>
    </source>
</evidence>
<feature type="domain" description="HTH myb-type" evidence="9">
    <location>
        <begin position="114"/>
        <end position="168"/>
    </location>
</feature>
<dbReference type="AlphaFoldDB" id="A0AAP0XAG2"/>
<keyword evidence="4" id="KW-0238">DNA-binding</keyword>
<dbReference type="InterPro" id="IPR009057">
    <property type="entry name" value="Homeodomain-like_sf"/>
</dbReference>
<dbReference type="EMBL" id="JBBPBK010000001">
    <property type="protein sequence ID" value="KAK9292000.1"/>
    <property type="molecule type" value="Genomic_DNA"/>
</dbReference>
<accession>A0AAP0XAG2</accession>
<gene>
    <name evidence="10" type="ORF">L1049_019952</name>
</gene>
<dbReference type="GO" id="GO:0000976">
    <property type="term" value="F:transcription cis-regulatory region binding"/>
    <property type="evidence" value="ECO:0007669"/>
    <property type="project" value="UniProtKB-ARBA"/>
</dbReference>
<dbReference type="FunFam" id="1.10.10.60:FF:000001">
    <property type="entry name" value="MYB-related transcription factor"/>
    <property type="match status" value="1"/>
</dbReference>
<dbReference type="FunFam" id="1.10.10.60:FF:000157">
    <property type="entry name" value="Myb transcription factor"/>
    <property type="match status" value="1"/>
</dbReference>
<dbReference type="GO" id="GO:0005634">
    <property type="term" value="C:nucleus"/>
    <property type="evidence" value="ECO:0007669"/>
    <property type="project" value="UniProtKB-SubCell"/>
</dbReference>
<sequence length="345" mass="38817">MVPSQLPLFFVFFFFSFFFPSHLYSPLPLFFQGSIYHLLSLSLFQNSSSLYSMGRSPCCEKEHTNKGAWSKEEDERLMNYIKAHGEGCWRSLPKAAGLLRCGKSCRLRWINYLRPDLKRGNFTEEEDELIINLHSLLGNKWSLIAARLPGRTDNEIKNYWNTHIKRKLLSRGIDPQTHRPLHAVAAAAATTTNTSTSNNKRNTHNSNSKSQLNVQSSSTPSTKVPEFADNLINGDANIKIGTDSAEDSNSSSGLTTEEVYPQQLNLELSIGLPCEPQVSTIKTSTEWKQQQLSYHTFGKSPQTVCFCSNPGFQNGQACSCKSVTNTIMVDSLYRYCRPLDSQTYA</sequence>
<organism evidence="10 11">
    <name type="scientific">Liquidambar formosana</name>
    <name type="common">Formosan gum</name>
    <dbReference type="NCBI Taxonomy" id="63359"/>
    <lineage>
        <taxon>Eukaryota</taxon>
        <taxon>Viridiplantae</taxon>
        <taxon>Streptophyta</taxon>
        <taxon>Embryophyta</taxon>
        <taxon>Tracheophyta</taxon>
        <taxon>Spermatophyta</taxon>
        <taxon>Magnoliopsida</taxon>
        <taxon>eudicotyledons</taxon>
        <taxon>Gunneridae</taxon>
        <taxon>Pentapetalae</taxon>
        <taxon>Saxifragales</taxon>
        <taxon>Altingiaceae</taxon>
        <taxon>Liquidambar</taxon>
    </lineage>
</organism>
<dbReference type="SMART" id="SM00717">
    <property type="entry name" value="SANT"/>
    <property type="match status" value="2"/>
</dbReference>
<keyword evidence="6" id="KW-0539">Nucleus</keyword>
<name>A0AAP0XAG2_LIQFO</name>
<dbReference type="PANTHER" id="PTHR47994">
    <property type="entry name" value="F14D16.11-RELATED"/>
    <property type="match status" value="1"/>
</dbReference>
<keyword evidence="3" id="KW-0805">Transcription regulation</keyword>
<dbReference type="Gene3D" id="1.10.10.60">
    <property type="entry name" value="Homeodomain-like"/>
    <property type="match status" value="2"/>
</dbReference>
<evidence type="ECO:0000256" key="5">
    <source>
        <dbReference type="ARBA" id="ARBA00023163"/>
    </source>
</evidence>
<feature type="compositionally biased region" description="Low complexity" evidence="7">
    <location>
        <begin position="188"/>
        <end position="210"/>
    </location>
</feature>
<feature type="domain" description="Myb-like" evidence="8">
    <location>
        <begin position="114"/>
        <end position="164"/>
    </location>
</feature>
<dbReference type="CDD" id="cd00167">
    <property type="entry name" value="SANT"/>
    <property type="match status" value="2"/>
</dbReference>
<evidence type="ECO:0000256" key="7">
    <source>
        <dbReference type="SAM" id="MobiDB-lite"/>
    </source>
</evidence>
<proteinExistence type="predicted"/>
<dbReference type="PROSITE" id="PS51294">
    <property type="entry name" value="HTH_MYB"/>
    <property type="match status" value="2"/>
</dbReference>
<dbReference type="InterPro" id="IPR001005">
    <property type="entry name" value="SANT/Myb"/>
</dbReference>
<comment type="subcellular location">
    <subcellularLocation>
        <location evidence="1">Nucleus</location>
    </subcellularLocation>
</comment>
<dbReference type="InterPro" id="IPR017930">
    <property type="entry name" value="Myb_dom"/>
</dbReference>
<evidence type="ECO:0000313" key="10">
    <source>
        <dbReference type="EMBL" id="KAK9292000.1"/>
    </source>
</evidence>
<feature type="domain" description="Myb-like" evidence="8">
    <location>
        <begin position="61"/>
        <end position="113"/>
    </location>
</feature>
<dbReference type="PROSITE" id="PS50090">
    <property type="entry name" value="MYB_LIKE"/>
    <property type="match status" value="2"/>
</dbReference>
<dbReference type="InterPro" id="IPR015495">
    <property type="entry name" value="Myb_TF_plants"/>
</dbReference>
<evidence type="ECO:0000256" key="1">
    <source>
        <dbReference type="ARBA" id="ARBA00004123"/>
    </source>
</evidence>
<keyword evidence="11" id="KW-1185">Reference proteome</keyword>
<evidence type="ECO:0000256" key="6">
    <source>
        <dbReference type="ARBA" id="ARBA00023242"/>
    </source>
</evidence>
<dbReference type="Proteomes" id="UP001415857">
    <property type="component" value="Unassembled WGS sequence"/>
</dbReference>
<feature type="domain" description="HTH myb-type" evidence="9">
    <location>
        <begin position="61"/>
        <end position="113"/>
    </location>
</feature>
<feature type="region of interest" description="Disordered" evidence="7">
    <location>
        <begin position="188"/>
        <end position="225"/>
    </location>
</feature>
<dbReference type="PANTHER" id="PTHR47994:SF5">
    <property type="entry name" value="F14D16.11-RELATED"/>
    <property type="match status" value="1"/>
</dbReference>
<evidence type="ECO:0000256" key="2">
    <source>
        <dbReference type="ARBA" id="ARBA00022737"/>
    </source>
</evidence>
<reference evidence="10 11" key="1">
    <citation type="journal article" date="2024" name="Plant J.">
        <title>Genome sequences and population genomics reveal climatic adaptation and genomic divergence between two closely related sweetgum species.</title>
        <authorList>
            <person name="Xu W.Q."/>
            <person name="Ren C.Q."/>
            <person name="Zhang X.Y."/>
            <person name="Comes H.P."/>
            <person name="Liu X.H."/>
            <person name="Li Y.G."/>
            <person name="Kettle C.J."/>
            <person name="Jalonen R."/>
            <person name="Gaisberger H."/>
            <person name="Ma Y.Z."/>
            <person name="Qiu Y.X."/>
        </authorList>
    </citation>
    <scope>NUCLEOTIDE SEQUENCE [LARGE SCALE GENOMIC DNA]</scope>
    <source>
        <strain evidence="10">Hangzhou</strain>
    </source>
</reference>
<dbReference type="SUPFAM" id="SSF46689">
    <property type="entry name" value="Homeodomain-like"/>
    <property type="match status" value="1"/>
</dbReference>
<keyword evidence="5" id="KW-0804">Transcription</keyword>
<evidence type="ECO:0000259" key="8">
    <source>
        <dbReference type="PROSITE" id="PS50090"/>
    </source>
</evidence>
<dbReference type="Pfam" id="PF00249">
    <property type="entry name" value="Myb_DNA-binding"/>
    <property type="match status" value="2"/>
</dbReference>
<evidence type="ECO:0000313" key="11">
    <source>
        <dbReference type="Proteomes" id="UP001415857"/>
    </source>
</evidence>